<keyword evidence="2" id="KW-1185">Reference proteome</keyword>
<reference evidence="2" key="1">
    <citation type="journal article" date="2014" name="Proc. Natl. Acad. Sci. U.S.A.">
        <title>Extensive sampling of basidiomycete genomes demonstrates inadequacy of the white-rot/brown-rot paradigm for wood decay fungi.</title>
        <authorList>
            <person name="Riley R."/>
            <person name="Salamov A.A."/>
            <person name="Brown D.W."/>
            <person name="Nagy L.G."/>
            <person name="Floudas D."/>
            <person name="Held B.W."/>
            <person name="Levasseur A."/>
            <person name="Lombard V."/>
            <person name="Morin E."/>
            <person name="Otillar R."/>
            <person name="Lindquist E.A."/>
            <person name="Sun H."/>
            <person name="LaButti K.M."/>
            <person name="Schmutz J."/>
            <person name="Jabbour D."/>
            <person name="Luo H."/>
            <person name="Baker S.E."/>
            <person name="Pisabarro A.G."/>
            <person name="Walton J.D."/>
            <person name="Blanchette R.A."/>
            <person name="Henrissat B."/>
            <person name="Martin F."/>
            <person name="Cullen D."/>
            <person name="Hibbett D.S."/>
            <person name="Grigoriev I.V."/>
        </authorList>
    </citation>
    <scope>NUCLEOTIDE SEQUENCE [LARGE SCALE GENOMIC DNA]</scope>
    <source>
        <strain evidence="2">MUCL 33604</strain>
    </source>
</reference>
<proteinExistence type="predicted"/>
<sequence>MHDASYVPQGCRAQGQKVLSTWQIGDTIVDPGGHRGAKIDSSSFPVTAWYCTTLSLSSVSSNIFLQVAQYSFGLVILLAILSSTQQFSIGCVRLILHCPTARNTYDYTDPSNKSQERATDLAASILYYCENSG</sequence>
<organism evidence="1 2">
    <name type="scientific">Jaapia argillacea MUCL 33604</name>
    <dbReference type="NCBI Taxonomy" id="933084"/>
    <lineage>
        <taxon>Eukaryota</taxon>
        <taxon>Fungi</taxon>
        <taxon>Dikarya</taxon>
        <taxon>Basidiomycota</taxon>
        <taxon>Agaricomycotina</taxon>
        <taxon>Agaricomycetes</taxon>
        <taxon>Agaricomycetidae</taxon>
        <taxon>Jaapiales</taxon>
        <taxon>Jaapiaceae</taxon>
        <taxon>Jaapia</taxon>
    </lineage>
</organism>
<protein>
    <submittedName>
        <fullName evidence="1">Uncharacterized protein</fullName>
    </submittedName>
</protein>
<dbReference type="InParanoid" id="A0A067PQA9"/>
<accession>A0A067PQA9</accession>
<gene>
    <name evidence="1" type="ORF">JAAARDRAFT_478003</name>
</gene>
<dbReference type="Proteomes" id="UP000027265">
    <property type="component" value="Unassembled WGS sequence"/>
</dbReference>
<dbReference type="HOGENOM" id="CLU_1907013_0_0_1"/>
<name>A0A067PQA9_9AGAM</name>
<dbReference type="EMBL" id="KL197739">
    <property type="protein sequence ID" value="KDQ52511.1"/>
    <property type="molecule type" value="Genomic_DNA"/>
</dbReference>
<dbReference type="AlphaFoldDB" id="A0A067PQA9"/>
<evidence type="ECO:0000313" key="1">
    <source>
        <dbReference type="EMBL" id="KDQ52511.1"/>
    </source>
</evidence>
<evidence type="ECO:0000313" key="2">
    <source>
        <dbReference type="Proteomes" id="UP000027265"/>
    </source>
</evidence>